<keyword evidence="5" id="KW-0378">Hydrolase</keyword>
<dbReference type="InterPro" id="IPR047641">
    <property type="entry name" value="ABC_transpr_MalK/UgpC-like"/>
</dbReference>
<dbReference type="Gene3D" id="3.40.50.300">
    <property type="entry name" value="P-loop containing nucleotide triphosphate hydrolases"/>
    <property type="match status" value="1"/>
</dbReference>
<dbReference type="PROSITE" id="PS00211">
    <property type="entry name" value="ABC_TRANSPORTER_1"/>
    <property type="match status" value="1"/>
</dbReference>
<dbReference type="Pfam" id="PF00005">
    <property type="entry name" value="ABC_tran"/>
    <property type="match status" value="1"/>
</dbReference>
<dbReference type="EC" id="3.6.3.19" evidence="5"/>
<evidence type="ECO:0000313" key="6">
    <source>
        <dbReference type="Proteomes" id="UP000195514"/>
    </source>
</evidence>
<dbReference type="PANTHER" id="PTHR43875">
    <property type="entry name" value="MALTODEXTRIN IMPORT ATP-BINDING PROTEIN MSMX"/>
    <property type="match status" value="1"/>
</dbReference>
<evidence type="ECO:0000256" key="3">
    <source>
        <dbReference type="ARBA" id="ARBA00022840"/>
    </source>
</evidence>
<dbReference type="GO" id="GO:0016887">
    <property type="term" value="F:ATP hydrolysis activity"/>
    <property type="evidence" value="ECO:0007669"/>
    <property type="project" value="InterPro"/>
</dbReference>
<dbReference type="FunFam" id="3.40.50.300:FF:000042">
    <property type="entry name" value="Maltose/maltodextrin ABC transporter, ATP-binding protein"/>
    <property type="match status" value="1"/>
</dbReference>
<dbReference type="AlphaFoldDB" id="A0A1Y6K9N8"/>
<dbReference type="InterPro" id="IPR017871">
    <property type="entry name" value="ABC_transporter-like_CS"/>
</dbReference>
<dbReference type="InterPro" id="IPR027417">
    <property type="entry name" value="P-loop_NTPase"/>
</dbReference>
<organism evidence="5 6">
    <name type="scientific">Candidatus Brevifilum fermentans</name>
    <dbReference type="NCBI Taxonomy" id="1986204"/>
    <lineage>
        <taxon>Bacteria</taxon>
        <taxon>Bacillati</taxon>
        <taxon>Chloroflexota</taxon>
        <taxon>Anaerolineae</taxon>
        <taxon>Anaerolineales</taxon>
        <taxon>Anaerolineaceae</taxon>
        <taxon>Candidatus Brevifilum</taxon>
    </lineage>
</organism>
<dbReference type="GO" id="GO:0005524">
    <property type="term" value="F:ATP binding"/>
    <property type="evidence" value="ECO:0007669"/>
    <property type="project" value="UniProtKB-KW"/>
</dbReference>
<protein>
    <submittedName>
        <fullName evidence="5">Trehalose/maltose import ATP-binding protein MalK</fullName>
        <ecNumber evidence="5">3.6.3.19</ecNumber>
    </submittedName>
</protein>
<dbReference type="PROSITE" id="PS50893">
    <property type="entry name" value="ABC_TRANSPORTER_2"/>
    <property type="match status" value="1"/>
</dbReference>
<feature type="domain" description="ABC transporter" evidence="4">
    <location>
        <begin position="4"/>
        <end position="240"/>
    </location>
</feature>
<accession>A0A1Y6K9N8</accession>
<keyword evidence="6" id="KW-1185">Reference proteome</keyword>
<keyword evidence="3 5" id="KW-0067">ATP-binding</keyword>
<dbReference type="Gene3D" id="2.40.50.100">
    <property type="match status" value="1"/>
</dbReference>
<evidence type="ECO:0000313" key="5">
    <source>
        <dbReference type="EMBL" id="SMX55289.1"/>
    </source>
</evidence>
<dbReference type="SMART" id="SM00382">
    <property type="entry name" value="AAA"/>
    <property type="match status" value="1"/>
</dbReference>
<sequence length="358" mass="40060">MAQLELSNISKSYNKVTVVQDFNIKIADGEFLTLLGPSGCGKTTTLRMVAGFTEPTTGSILLDGKPIFSTDKKISLAPEQRDMGMVFQSYAVWPHMNVFKNVAYPLKFKKFSQTEVRQKVSEVLNLVKLSGFEDRMPDQLSGGQQQRVALARALVMEPKVLLLDEPLSNLDAKLRESMRFEIVELQKRLSMTVFYVTHDQTEAMSMSDRIVVMQDGFIKQIGSPREIYQKPNSQFVAGFIGLANFIPCIVDAITSDHARVKLLDGSSDHFLDVPVIPNMFNLGEEAIMMVRTEDVEILPFDQGGTRAVLVRQNYLGDKSDCLLKLGPIEIRANIGIYAELENGQEVKLTFSNPIILKK</sequence>
<dbReference type="InterPro" id="IPR003593">
    <property type="entry name" value="AAA+_ATPase"/>
</dbReference>
<dbReference type="KEGG" id="abat:CFX1CAM_2224"/>
<dbReference type="InterPro" id="IPR003439">
    <property type="entry name" value="ABC_transporter-like_ATP-bd"/>
</dbReference>
<name>A0A1Y6K9N8_9CHLR</name>
<evidence type="ECO:0000256" key="2">
    <source>
        <dbReference type="ARBA" id="ARBA00022741"/>
    </source>
</evidence>
<proteinExistence type="predicted"/>
<dbReference type="GO" id="GO:0055052">
    <property type="term" value="C:ATP-binding cassette (ABC) transporter complex, substrate-binding subunit-containing"/>
    <property type="evidence" value="ECO:0007669"/>
    <property type="project" value="TreeGrafter"/>
</dbReference>
<dbReference type="RefSeq" id="WP_087863108.1">
    <property type="nucleotide sequence ID" value="NZ_LT859958.1"/>
</dbReference>
<evidence type="ECO:0000259" key="4">
    <source>
        <dbReference type="PROSITE" id="PS50893"/>
    </source>
</evidence>
<dbReference type="OrthoDB" id="9778160at2"/>
<dbReference type="GO" id="GO:0140359">
    <property type="term" value="F:ABC-type transporter activity"/>
    <property type="evidence" value="ECO:0007669"/>
    <property type="project" value="UniProtKB-ARBA"/>
</dbReference>
<evidence type="ECO:0000256" key="1">
    <source>
        <dbReference type="ARBA" id="ARBA00022448"/>
    </source>
</evidence>
<keyword evidence="1" id="KW-0813">Transport</keyword>
<dbReference type="PANTHER" id="PTHR43875:SF1">
    <property type="entry name" value="OSMOPROTECTIVE COMPOUNDS UPTAKE ATP-BINDING PROTEIN GGTA"/>
    <property type="match status" value="1"/>
</dbReference>
<reference evidence="6" key="1">
    <citation type="submission" date="2017-05" db="EMBL/GenBank/DDBJ databases">
        <authorList>
            <person name="Kirkegaard R."/>
            <person name="Mcilroy J S."/>
        </authorList>
    </citation>
    <scope>NUCLEOTIDE SEQUENCE [LARGE SCALE GENOMIC DNA]</scope>
</reference>
<keyword evidence="2" id="KW-0547">Nucleotide-binding</keyword>
<dbReference type="EMBL" id="LT859958">
    <property type="protein sequence ID" value="SMX55289.1"/>
    <property type="molecule type" value="Genomic_DNA"/>
</dbReference>
<dbReference type="Proteomes" id="UP000195514">
    <property type="component" value="Chromosome I"/>
</dbReference>
<gene>
    <name evidence="5" type="primary">malK</name>
    <name evidence="5" type="ORF">CFX1CAM_2224</name>
</gene>
<dbReference type="SUPFAM" id="SSF52540">
    <property type="entry name" value="P-loop containing nucleoside triphosphate hydrolases"/>
    <property type="match status" value="1"/>
</dbReference>